<name>A0A558B6R8_9GAMM</name>
<protein>
    <submittedName>
        <fullName evidence="1">Uncharacterized protein</fullName>
    </submittedName>
</protein>
<evidence type="ECO:0000313" key="1">
    <source>
        <dbReference type="EMBL" id="TVT32205.1"/>
    </source>
</evidence>
<dbReference type="AlphaFoldDB" id="A0A558B6R8"/>
<proteinExistence type="predicted"/>
<gene>
    <name evidence="1" type="ORF">FHK81_13170</name>
</gene>
<sequence>MYANCYVNPQGVPLWAMKGPERERWKPIAVKESVKLQKSYQREIETAKVQGQKAAKEHTMNQQMCDFWKQQKPGEKTTSKINEYCGNE</sequence>
<evidence type="ECO:0000313" key="2">
    <source>
        <dbReference type="Proteomes" id="UP000319142"/>
    </source>
</evidence>
<dbReference type="Proteomes" id="UP000319142">
    <property type="component" value="Unassembled WGS sequence"/>
</dbReference>
<organism evidence="1 2">
    <name type="scientific">Marinobacter vinifirmus</name>
    <dbReference type="NCBI Taxonomy" id="355591"/>
    <lineage>
        <taxon>Bacteria</taxon>
        <taxon>Pseudomonadati</taxon>
        <taxon>Pseudomonadota</taxon>
        <taxon>Gammaproteobacteria</taxon>
        <taxon>Pseudomonadales</taxon>
        <taxon>Marinobacteraceae</taxon>
        <taxon>Marinobacter</taxon>
    </lineage>
</organism>
<accession>A0A558B6R8</accession>
<dbReference type="RefSeq" id="WP_022987820.1">
    <property type="nucleotide sequence ID" value="NZ_VMRX01000034.1"/>
</dbReference>
<dbReference type="EMBL" id="VMRX01000034">
    <property type="protein sequence ID" value="TVT32205.1"/>
    <property type="molecule type" value="Genomic_DNA"/>
</dbReference>
<comment type="caution">
    <text evidence="1">The sequence shown here is derived from an EMBL/GenBank/DDBJ whole genome shotgun (WGS) entry which is preliminary data.</text>
</comment>
<reference evidence="1 2" key="1">
    <citation type="submission" date="2019-07" db="EMBL/GenBank/DDBJ databases">
        <title>The pathways for chlorine oxyanion respiration interact through the shared metabolite chlorate.</title>
        <authorList>
            <person name="Barnum T.P."/>
            <person name="Cheng Y."/>
            <person name="Hill K.A."/>
            <person name="Lucas L.N."/>
            <person name="Carlson H.K."/>
            <person name="Coates J.D."/>
        </authorList>
    </citation>
    <scope>NUCLEOTIDE SEQUENCE [LARGE SCALE GENOMIC DNA]</scope>
    <source>
        <strain evidence="1">UCB</strain>
    </source>
</reference>